<proteinExistence type="predicted"/>
<dbReference type="OrthoDB" id="3700870at2"/>
<sequence>MRARQALVASALMVLAAACTSGEAGQPVPGEVGAAPSASGSAPVDLVDLDPCALVTPSIRSRLGVRGEADEGGTASARSCQWTVERGSARDSYVLGVAVFPTLGLDEVSASGGVADVEIGGRRALRSLRLNGTVCAISLELTATSRVDVQANSATQRDGALLCPRAEEAAGLIEAELP</sequence>
<keyword evidence="3" id="KW-1185">Reference proteome</keyword>
<keyword evidence="1" id="KW-0732">Signal</keyword>
<gene>
    <name evidence="2" type="ORF">BJP25_04435</name>
</gene>
<feature type="chain" id="PRO_5038414534" description="DUF3558 domain-containing protein" evidence="1">
    <location>
        <begin position="25"/>
        <end position="178"/>
    </location>
</feature>
<comment type="caution">
    <text evidence="2">The sequence shown here is derived from an EMBL/GenBank/DDBJ whole genome shotgun (WGS) entry which is preliminary data.</text>
</comment>
<feature type="signal peptide" evidence="1">
    <location>
        <begin position="1"/>
        <end position="24"/>
    </location>
</feature>
<dbReference type="Pfam" id="PF12079">
    <property type="entry name" value="DUF3558"/>
    <property type="match status" value="1"/>
</dbReference>
<name>A0A1Q9LDV1_9PSEU</name>
<dbReference type="PROSITE" id="PS51257">
    <property type="entry name" value="PROKAR_LIPOPROTEIN"/>
    <property type="match status" value="1"/>
</dbReference>
<dbReference type="EMBL" id="MKQR01000028">
    <property type="protein sequence ID" value="OLR90210.1"/>
    <property type="molecule type" value="Genomic_DNA"/>
</dbReference>
<reference evidence="2 3" key="1">
    <citation type="submission" date="2016-10" db="EMBL/GenBank/DDBJ databases">
        <title>The Draft Genome Sequence of Actinokineospora bangkokensis 44EHWT reveals the biosynthetic pathway of antifungal compounds Thailandins with unusual extender unit butylmalonyl-CoA.</title>
        <authorList>
            <person name="Greule A."/>
            <person name="Intra B."/>
            <person name="Flemming S."/>
            <person name="Rommel M.G."/>
            <person name="Panbangred W."/>
            <person name="Bechthold A."/>
        </authorList>
    </citation>
    <scope>NUCLEOTIDE SEQUENCE [LARGE SCALE GENOMIC DNA]</scope>
    <source>
        <strain evidence="2 3">44EHW</strain>
    </source>
</reference>
<evidence type="ECO:0000313" key="2">
    <source>
        <dbReference type="EMBL" id="OLR90210.1"/>
    </source>
</evidence>
<evidence type="ECO:0008006" key="4">
    <source>
        <dbReference type="Google" id="ProtNLM"/>
    </source>
</evidence>
<evidence type="ECO:0000256" key="1">
    <source>
        <dbReference type="SAM" id="SignalP"/>
    </source>
</evidence>
<dbReference type="AlphaFoldDB" id="A0A1Q9LDV1"/>
<dbReference type="InterPro" id="IPR024520">
    <property type="entry name" value="DUF3558"/>
</dbReference>
<dbReference type="Proteomes" id="UP000186040">
    <property type="component" value="Unassembled WGS sequence"/>
</dbReference>
<evidence type="ECO:0000313" key="3">
    <source>
        <dbReference type="Proteomes" id="UP000186040"/>
    </source>
</evidence>
<organism evidence="2 3">
    <name type="scientific">Actinokineospora bangkokensis</name>
    <dbReference type="NCBI Taxonomy" id="1193682"/>
    <lineage>
        <taxon>Bacteria</taxon>
        <taxon>Bacillati</taxon>
        <taxon>Actinomycetota</taxon>
        <taxon>Actinomycetes</taxon>
        <taxon>Pseudonocardiales</taxon>
        <taxon>Pseudonocardiaceae</taxon>
        <taxon>Actinokineospora</taxon>
    </lineage>
</organism>
<protein>
    <recommendedName>
        <fullName evidence="4">DUF3558 domain-containing protein</fullName>
    </recommendedName>
</protein>
<accession>A0A1Q9LDV1</accession>
<dbReference type="STRING" id="1193682.BJP25_04435"/>